<comment type="caution">
    <text evidence="2">The sequence shown here is derived from an EMBL/GenBank/DDBJ whole genome shotgun (WGS) entry which is preliminary data.</text>
</comment>
<feature type="transmembrane region" description="Helical" evidence="1">
    <location>
        <begin position="45"/>
        <end position="65"/>
    </location>
</feature>
<reference evidence="2 3" key="1">
    <citation type="submission" date="2018-10" db="EMBL/GenBank/DDBJ databases">
        <title>Bradyrhizobium sp. nov., isolated from effective nodules of peanut in China.</title>
        <authorList>
            <person name="Li Y."/>
        </authorList>
    </citation>
    <scope>NUCLEOTIDE SEQUENCE [LARGE SCALE GENOMIC DNA]</scope>
    <source>
        <strain evidence="2 3">CCBAU 51781</strain>
    </source>
</reference>
<gene>
    <name evidence="2" type="ORF">EAS62_12335</name>
</gene>
<accession>A0ABY0DN06</accession>
<proteinExistence type="predicted"/>
<dbReference type="Proteomes" id="UP000289946">
    <property type="component" value="Unassembled WGS sequence"/>
</dbReference>
<dbReference type="EMBL" id="RDRA01000006">
    <property type="protein sequence ID" value="RXG96370.1"/>
    <property type="molecule type" value="Genomic_DNA"/>
</dbReference>
<keyword evidence="1" id="KW-0472">Membrane</keyword>
<evidence type="ECO:0000313" key="2">
    <source>
        <dbReference type="EMBL" id="RXG96370.1"/>
    </source>
</evidence>
<protein>
    <recommendedName>
        <fullName evidence="4">Amino acid transporter protein</fullName>
    </recommendedName>
</protein>
<name>A0ABY0DN06_9BRAD</name>
<feature type="transmembrane region" description="Helical" evidence="1">
    <location>
        <begin position="18"/>
        <end position="38"/>
    </location>
</feature>
<evidence type="ECO:0000256" key="1">
    <source>
        <dbReference type="SAM" id="Phobius"/>
    </source>
</evidence>
<evidence type="ECO:0008006" key="4">
    <source>
        <dbReference type="Google" id="ProtNLM"/>
    </source>
</evidence>
<keyword evidence="1" id="KW-0812">Transmembrane</keyword>
<organism evidence="2 3">
    <name type="scientific">Bradyrhizobium zhanjiangense</name>
    <dbReference type="NCBI Taxonomy" id="1325107"/>
    <lineage>
        <taxon>Bacteria</taxon>
        <taxon>Pseudomonadati</taxon>
        <taxon>Pseudomonadota</taxon>
        <taxon>Alphaproteobacteria</taxon>
        <taxon>Hyphomicrobiales</taxon>
        <taxon>Nitrobacteraceae</taxon>
        <taxon>Bradyrhizobium</taxon>
    </lineage>
</organism>
<evidence type="ECO:0000313" key="3">
    <source>
        <dbReference type="Proteomes" id="UP000289946"/>
    </source>
</evidence>
<keyword evidence="1" id="KW-1133">Transmembrane helix</keyword>
<sequence length="74" mass="8126">MTTAEIERIKLRANGFNALAVALFTAGILTPLFTFALGNPMKFDLYALIGLGVLCGFLAWVLHMIGYEYLGEIE</sequence>
<keyword evidence="3" id="KW-1185">Reference proteome</keyword>